<evidence type="ECO:0000313" key="3">
    <source>
        <dbReference type="EMBL" id="OBT91301.2"/>
    </source>
</evidence>
<evidence type="ECO:0000313" key="4">
    <source>
        <dbReference type="Proteomes" id="UP000091956"/>
    </source>
</evidence>
<dbReference type="SMART" id="SM00248">
    <property type="entry name" value="ANK"/>
    <property type="match status" value="2"/>
</dbReference>
<reference evidence="3 4" key="1">
    <citation type="submission" date="2016-03" db="EMBL/GenBank/DDBJ databases">
        <title>Comparative genomics of Pseudogymnoascus destructans, the fungus causing white-nose syndrome of bats.</title>
        <authorList>
            <person name="Palmer J.M."/>
            <person name="Drees K.P."/>
            <person name="Foster J.T."/>
            <person name="Lindner D.L."/>
        </authorList>
    </citation>
    <scope>NUCLEOTIDE SEQUENCE [LARGE SCALE GENOMIC DNA]</scope>
    <source>
        <strain evidence="3 4">UAMH 10579</strain>
    </source>
</reference>
<feature type="compositionally biased region" description="Acidic residues" evidence="2">
    <location>
        <begin position="668"/>
        <end position="678"/>
    </location>
</feature>
<reference evidence="4" key="2">
    <citation type="journal article" date="2018" name="Nat. Commun.">
        <title>Extreme sensitivity to ultraviolet light in the fungal pathogen causing white-nose syndrome of bats.</title>
        <authorList>
            <person name="Palmer J.M."/>
            <person name="Drees K.P."/>
            <person name="Foster J.T."/>
            <person name="Lindner D.L."/>
        </authorList>
    </citation>
    <scope>NUCLEOTIDE SEQUENCE [LARGE SCALE GENOMIC DNA]</scope>
    <source>
        <strain evidence="4">UAMH 10579</strain>
    </source>
</reference>
<dbReference type="InterPro" id="IPR053354">
    <property type="entry name" value="MGDG_epimerase"/>
</dbReference>
<feature type="non-terminal residue" evidence="3">
    <location>
        <position position="732"/>
    </location>
</feature>
<dbReference type="Proteomes" id="UP000091956">
    <property type="component" value="Unassembled WGS sequence"/>
</dbReference>
<dbReference type="PANTHER" id="PTHR43558">
    <property type="entry name" value="REDUCTASE, PUTATIVE (AFU_ORTHOLOGUE AFUA_3G10540)-RELATED"/>
    <property type="match status" value="1"/>
</dbReference>
<dbReference type="PANTHER" id="PTHR43558:SF6">
    <property type="entry name" value="REDUCTASE, PUTATIVE (AFU_ORTHOLOGUE AFUA_3G10540)-RELATED"/>
    <property type="match status" value="1"/>
</dbReference>
<organism evidence="3 4">
    <name type="scientific">Pseudogymnoascus verrucosus</name>
    <dbReference type="NCBI Taxonomy" id="342668"/>
    <lineage>
        <taxon>Eukaryota</taxon>
        <taxon>Fungi</taxon>
        <taxon>Dikarya</taxon>
        <taxon>Ascomycota</taxon>
        <taxon>Pezizomycotina</taxon>
        <taxon>Leotiomycetes</taxon>
        <taxon>Thelebolales</taxon>
        <taxon>Thelebolaceae</taxon>
        <taxon>Pseudogymnoascus</taxon>
    </lineage>
</organism>
<dbReference type="PROSITE" id="PS50088">
    <property type="entry name" value="ANK_REPEAT"/>
    <property type="match status" value="2"/>
</dbReference>
<dbReference type="Gene3D" id="1.25.40.20">
    <property type="entry name" value="Ankyrin repeat-containing domain"/>
    <property type="match status" value="1"/>
</dbReference>
<feature type="repeat" description="ANK" evidence="1">
    <location>
        <begin position="565"/>
        <end position="592"/>
    </location>
</feature>
<feature type="compositionally biased region" description="Acidic residues" evidence="2">
    <location>
        <begin position="651"/>
        <end position="660"/>
    </location>
</feature>
<dbReference type="InterPro" id="IPR036770">
    <property type="entry name" value="Ankyrin_rpt-contain_sf"/>
</dbReference>
<gene>
    <name evidence="3" type="ORF">VE01_10712</name>
</gene>
<keyword evidence="1" id="KW-0040">ANK repeat</keyword>
<dbReference type="InterPro" id="IPR002110">
    <property type="entry name" value="Ankyrin_rpt"/>
</dbReference>
<dbReference type="GeneID" id="28844098"/>
<feature type="compositionally biased region" description="Polar residues" evidence="2">
    <location>
        <begin position="15"/>
        <end position="27"/>
    </location>
</feature>
<accession>A0A1B8G636</accession>
<feature type="region of interest" description="Disordered" evidence="2">
    <location>
        <begin position="1"/>
        <end position="28"/>
    </location>
</feature>
<dbReference type="EMBL" id="KV460330">
    <property type="protein sequence ID" value="OBT91301.2"/>
    <property type="molecule type" value="Genomic_DNA"/>
</dbReference>
<dbReference type="Pfam" id="PF26128">
    <property type="entry name" value="Gad2"/>
    <property type="match status" value="1"/>
</dbReference>
<dbReference type="RefSeq" id="XP_018125034.2">
    <property type="nucleotide sequence ID" value="XM_018280104.2"/>
</dbReference>
<feature type="repeat" description="ANK" evidence="1">
    <location>
        <begin position="598"/>
        <end position="630"/>
    </location>
</feature>
<name>A0A1B8G636_9PEZI</name>
<evidence type="ECO:0000256" key="1">
    <source>
        <dbReference type="PROSITE-ProRule" id="PRU00023"/>
    </source>
</evidence>
<protein>
    <submittedName>
        <fullName evidence="3">Uncharacterized protein</fullName>
    </submittedName>
</protein>
<dbReference type="SUPFAM" id="SSF48403">
    <property type="entry name" value="Ankyrin repeat"/>
    <property type="match status" value="1"/>
</dbReference>
<dbReference type="Pfam" id="PF12796">
    <property type="entry name" value="Ank_2"/>
    <property type="match status" value="1"/>
</dbReference>
<dbReference type="PROSITE" id="PS50297">
    <property type="entry name" value="ANK_REP_REGION"/>
    <property type="match status" value="2"/>
</dbReference>
<proteinExistence type="predicted"/>
<evidence type="ECO:0000256" key="2">
    <source>
        <dbReference type="SAM" id="MobiDB-lite"/>
    </source>
</evidence>
<keyword evidence="4" id="KW-1185">Reference proteome</keyword>
<dbReference type="STRING" id="342668.A0A1B8G636"/>
<feature type="compositionally biased region" description="Acidic residues" evidence="2">
    <location>
        <begin position="696"/>
        <end position="706"/>
    </location>
</feature>
<feature type="region of interest" description="Disordered" evidence="2">
    <location>
        <begin position="643"/>
        <end position="706"/>
    </location>
</feature>
<sequence length="732" mass="82319">MPSLRTNLEKLAVEQNPNAKRQKSSSPEIEAVLELPPLPAAVKDFAQYLSNAKDTPVPELLEPYHAYEAELRKFYAQQPDDPVLKDGHINMVPIFAGQESSLKVRARKLDAETDAEKEKYIMGLSKADRKPDGSPAVVTSLKEFQSNFNLFSESSLSELDWSNVVAAGSSVTTALLPVPEKWSGSKKSLREYYHDRLAPASDVDLFLYGLNEEEALEKIKHIETAVKDSVLHEVTTIRTKNAITIASQYPTRHVQIVLRLYDSISQIITGFDVDCACVAYDGNEVYGSPRALAAFSTQTNTIDLTRRSPSYENRLSKYSHRGFEVHWPDLDRSRVDPTIFERAFRKTLGLSRLLVLEKLPQTVDRERYTDERRKERGRPAVDRHVRDQHKLFGNIKDEQEDEVADWAEEDQVSNYHTMVVPYGKRFTARKIERVLYTKDLLLNSEWNRPKEREVDLHRHPCFFGTAEDVLGDCCGFCPVPKTDEEIEIAEEESKTYISGSLTFVKDDPGRQEIGSFNPITTDDWTEMAYVGNTQMLCQAIVDGDIDYITSWCEQEGNDVNTRDYVGRAPLHLAVINGHADIAKVLIDNGAKIIARLLDGRCALHIAAQLGHADIIKILMDKSLANEEEEAEKEDKLRAAKLAAKKSKNDDVEMEDADGSDSEGSGMEVETEDDSDNDSETQGFTKVKEAAPGESNDIPDDDEDEPDFYDINVVAWDLQCTALHFAILGGHIP</sequence>
<dbReference type="AlphaFoldDB" id="A0A1B8G636"/>